<proteinExistence type="predicted"/>
<name>A0A727Z115_SALHO</name>
<comment type="caution">
    <text evidence="1">The sequence shown here is derived from an EMBL/GenBank/DDBJ whole genome shotgun (WGS) entry which is preliminary data.</text>
</comment>
<protein>
    <submittedName>
        <fullName evidence="1">Uncharacterized protein</fullName>
    </submittedName>
</protein>
<organism evidence="1">
    <name type="scientific">Salmonella enterica subsp. houtenae serovar 48:g,z51:-</name>
    <dbReference type="NCBI Taxonomy" id="1050190"/>
    <lineage>
        <taxon>Bacteria</taxon>
        <taxon>Pseudomonadati</taxon>
        <taxon>Pseudomonadota</taxon>
        <taxon>Gammaproteobacteria</taxon>
        <taxon>Enterobacterales</taxon>
        <taxon>Enterobacteriaceae</taxon>
        <taxon>Salmonella</taxon>
    </lineage>
</organism>
<accession>A0A727Z115</accession>
<dbReference type="EMBL" id="DAARFO010000040">
    <property type="protein sequence ID" value="HAE2228114.1"/>
    <property type="molecule type" value="Genomic_DNA"/>
</dbReference>
<reference evidence="1" key="2">
    <citation type="submission" date="2018-07" db="EMBL/GenBank/DDBJ databases">
        <authorList>
            <consortium name="NCBI Pathogen Detection Project"/>
        </authorList>
    </citation>
    <scope>NUCLEOTIDE SEQUENCE</scope>
    <source>
        <strain evidence="1">12-2349</strain>
    </source>
</reference>
<dbReference type="AlphaFoldDB" id="A0A727Z115"/>
<reference evidence="1" key="1">
    <citation type="journal article" date="2018" name="Genome Biol.">
        <title>SKESA: strategic k-mer extension for scrupulous assemblies.</title>
        <authorList>
            <person name="Souvorov A."/>
            <person name="Agarwala R."/>
            <person name="Lipman D.J."/>
        </authorList>
    </citation>
    <scope>NUCLEOTIDE SEQUENCE</scope>
    <source>
        <strain evidence="1">12-2349</strain>
    </source>
</reference>
<evidence type="ECO:0000313" key="1">
    <source>
        <dbReference type="EMBL" id="HAE2228114.1"/>
    </source>
</evidence>
<sequence length="49" mass="5392">MLQGDHWQSGASENGVIAYKQIAEVLVAALIDERQLTKPLNCWPIVATI</sequence>
<gene>
    <name evidence="1" type="ORF">G3246_003681</name>
</gene>